<name>A0ACB8DEL2_DERSI</name>
<organism evidence="1 2">
    <name type="scientific">Dermacentor silvarum</name>
    <name type="common">Tick</name>
    <dbReference type="NCBI Taxonomy" id="543639"/>
    <lineage>
        <taxon>Eukaryota</taxon>
        <taxon>Metazoa</taxon>
        <taxon>Ecdysozoa</taxon>
        <taxon>Arthropoda</taxon>
        <taxon>Chelicerata</taxon>
        <taxon>Arachnida</taxon>
        <taxon>Acari</taxon>
        <taxon>Parasitiformes</taxon>
        <taxon>Ixodida</taxon>
        <taxon>Ixodoidea</taxon>
        <taxon>Ixodidae</taxon>
        <taxon>Rhipicephalinae</taxon>
        <taxon>Dermacentor</taxon>
    </lineage>
</organism>
<reference evidence="1" key="1">
    <citation type="submission" date="2020-05" db="EMBL/GenBank/DDBJ databases">
        <title>Large-scale comparative analyses of tick genomes elucidate their genetic diversity and vector capacities.</title>
        <authorList>
            <person name="Jia N."/>
            <person name="Wang J."/>
            <person name="Shi W."/>
            <person name="Du L."/>
            <person name="Sun Y."/>
            <person name="Zhan W."/>
            <person name="Jiang J."/>
            <person name="Wang Q."/>
            <person name="Zhang B."/>
            <person name="Ji P."/>
            <person name="Sakyi L.B."/>
            <person name="Cui X."/>
            <person name="Yuan T."/>
            <person name="Jiang B."/>
            <person name="Yang W."/>
            <person name="Lam T.T.-Y."/>
            <person name="Chang Q."/>
            <person name="Ding S."/>
            <person name="Wang X."/>
            <person name="Zhu J."/>
            <person name="Ruan X."/>
            <person name="Zhao L."/>
            <person name="Wei J."/>
            <person name="Que T."/>
            <person name="Du C."/>
            <person name="Cheng J."/>
            <person name="Dai P."/>
            <person name="Han X."/>
            <person name="Huang E."/>
            <person name="Gao Y."/>
            <person name="Liu J."/>
            <person name="Shao H."/>
            <person name="Ye R."/>
            <person name="Li L."/>
            <person name="Wei W."/>
            <person name="Wang X."/>
            <person name="Wang C."/>
            <person name="Yang T."/>
            <person name="Huo Q."/>
            <person name="Li W."/>
            <person name="Guo W."/>
            <person name="Chen H."/>
            <person name="Zhou L."/>
            <person name="Ni X."/>
            <person name="Tian J."/>
            <person name="Zhou Y."/>
            <person name="Sheng Y."/>
            <person name="Liu T."/>
            <person name="Pan Y."/>
            <person name="Xia L."/>
            <person name="Li J."/>
            <person name="Zhao F."/>
            <person name="Cao W."/>
        </authorList>
    </citation>
    <scope>NUCLEOTIDE SEQUENCE</scope>
    <source>
        <strain evidence="1">Dsil-2018</strain>
    </source>
</reference>
<dbReference type="EMBL" id="CM023471">
    <property type="protein sequence ID" value="KAH7966504.1"/>
    <property type="molecule type" value="Genomic_DNA"/>
</dbReference>
<evidence type="ECO:0000313" key="2">
    <source>
        <dbReference type="Proteomes" id="UP000821865"/>
    </source>
</evidence>
<dbReference type="Proteomes" id="UP000821865">
    <property type="component" value="Chromosome 2"/>
</dbReference>
<sequence length="1441" mass="154764">MVLPSSGAVATGRWPPQDTWVTVHNVKSCNDGGILDLDDHLNDVVDDREQIIAVFEEQSSPCPTHNAGDGTSASSVGTESPDIFHCNELNHNGGVKGGSSYVDVEEITADKLPVGVAPLQVRRGSEPTLNRLSPVSCEPDPSKRWSAAVVVDDLSLTHGVKENGSLSDNEQQPPPPPGERGEGSGGEEKSTAGTLSRISRGSGRLSMLGNNPHMLRWAEAADRQLYKFQDSRKEPLGSAGSSPDRDSAASSGSSHEERDSIVVLKNEAGPLGIHVVPEQGSGGRDMGLVIQGIEPGGRIDRDGRLRVGDTIVEVNGRSLLNLSFQAAQQVFKEALQSPEICLHLSRRRPTHSGSSPMSSPPPPLPLSLPPSLSSTLSGSDVGSSLTSSTQSPPKRPPPPPSSFRKETAEGLNNGSVNGLVEGEERSGLNSKVATVTPTKKLPPPPPNAAANGRSTSSCLNVANTRKIGRKVHIKLVKGPEGLGFSVTTRDNPAGGNCPIYIKNILPRGAAIDDGRLRPGDRLLEVNGVEMTGRSQTDAVTILRNAPPGSTVELVVSRQEPDPSPSPGLPREIPPEKAGDEVGIFPWRQKEILTLDIPLNDTGSAGLGVSVKGKTSTGASSPVDLGIFVKSVIHGGAASKDGRLRTNDQLLNINGISLLGMTNSQAMETLRRAMTQGEGPNPNAITLTIARRVPSQDVAENLRFEEGFLSSGDSFSVHLRSDSLLSSDSTAASSSCENLSVSGGSGRTPDHSTSGNSENTVVYVPKQPPPPPVHEYGYGRNPVLERLMGQSSGTLPSNLRNESYLRASHDSWAAERYSRHHTAPRTAPNHRPTPLSPNTSRGSADTVHIEDDYPSSLRGEDTSVPPMTPVEEEAPTPTLGHDSNNLNQSELSLVDGGIFCRDGFGRQSISEKRHAHLDARNTDTYKRNKRTREEQEKANARQQQTEVKRSISPPTISNGSHRDGADPRRPTALNGKEQQNGNLMRSNSADSLLSHSRSHAPPESTFMVNGDSPSTDASCHTTNTTVTKSNHSGSGNGTAQLVGPSLGMRKSSSLESLQTLMVQGPDGTIVASTSQNPRQERGARGCNESFRAAVDRSYDGPSNTGAQNSADQMETLEEEKESETGSATSAEHRGGCPLHSVTVPLDAREAAAYASKDTASSKPTQRKKGLLKGLGSVFRSTPTTTSAASRQERMQLLRAQHQKRHVERQGHYPRDDLEEWYEKDLQHKMMRSPVPPRRESDVVHSRSQSFDIFKEMERPGSRVGLVDPTQYSHYVNFNEIQLHLRQFQQKQQQQVSSQSRDPTCSSSSQPVPPPSMSNRARSERPSSNYFEYETVQGAPPKPQKERNGMGPTESNSLPRHAHVAGHRMVYAKTVPTQQTMLPPHSALGSGNGGVMIKTVPRAAPRAHLQTMAGYRHSPNHLSQVYGITSRHDIGQQMPGSKV</sequence>
<evidence type="ECO:0000313" key="1">
    <source>
        <dbReference type="EMBL" id="KAH7966504.1"/>
    </source>
</evidence>
<proteinExistence type="predicted"/>
<keyword evidence="2" id="KW-1185">Reference proteome</keyword>
<accession>A0ACB8DEL2</accession>
<gene>
    <name evidence="1" type="ORF">HPB49_016943</name>
</gene>
<comment type="caution">
    <text evidence="1">The sequence shown here is derived from an EMBL/GenBank/DDBJ whole genome shotgun (WGS) entry which is preliminary data.</text>
</comment>
<protein>
    <submittedName>
        <fullName evidence="1">Uncharacterized protein</fullName>
    </submittedName>
</protein>